<evidence type="ECO:0000313" key="2">
    <source>
        <dbReference type="Proteomes" id="UP000619457"/>
    </source>
</evidence>
<reference evidence="1" key="1">
    <citation type="journal article" date="2014" name="Int. J. Syst. Evol. Microbiol.">
        <title>Complete genome sequence of Corynebacterium casei LMG S-19264T (=DSM 44701T), isolated from a smear-ripened cheese.</title>
        <authorList>
            <consortium name="US DOE Joint Genome Institute (JGI-PGF)"/>
            <person name="Walter F."/>
            <person name="Albersmeier A."/>
            <person name="Kalinowski J."/>
            <person name="Ruckert C."/>
        </authorList>
    </citation>
    <scope>NUCLEOTIDE SEQUENCE</scope>
    <source>
        <strain evidence="1">KCTC 12368</strain>
    </source>
</reference>
<protein>
    <submittedName>
        <fullName evidence="1">Uncharacterized protein</fullName>
    </submittedName>
</protein>
<gene>
    <name evidence="1" type="ORF">GCM10007049_22170</name>
</gene>
<accession>A0A918Q0Q3</accession>
<keyword evidence="2" id="KW-1185">Reference proteome</keyword>
<dbReference type="AlphaFoldDB" id="A0A918Q0Q3"/>
<proteinExistence type="predicted"/>
<sequence>MEMLRAIYSILAKYHPERYRIQRLGMEPKIRYGLKTVLEERGEIILAGKKNTGPNYFPLDIKLKKLCQRLAELLSAYTR</sequence>
<name>A0A918Q0Q3_9BACT</name>
<reference evidence="1" key="2">
    <citation type="submission" date="2020-09" db="EMBL/GenBank/DDBJ databases">
        <authorList>
            <person name="Sun Q."/>
            <person name="Kim S."/>
        </authorList>
    </citation>
    <scope>NUCLEOTIDE SEQUENCE</scope>
    <source>
        <strain evidence="1">KCTC 12368</strain>
    </source>
</reference>
<dbReference type="EMBL" id="BMWX01000003">
    <property type="protein sequence ID" value="GGZ28733.1"/>
    <property type="molecule type" value="Genomic_DNA"/>
</dbReference>
<comment type="caution">
    <text evidence="1">The sequence shown here is derived from an EMBL/GenBank/DDBJ whole genome shotgun (WGS) entry which is preliminary data.</text>
</comment>
<organism evidence="1 2">
    <name type="scientific">Echinicola pacifica</name>
    <dbReference type="NCBI Taxonomy" id="346377"/>
    <lineage>
        <taxon>Bacteria</taxon>
        <taxon>Pseudomonadati</taxon>
        <taxon>Bacteroidota</taxon>
        <taxon>Cytophagia</taxon>
        <taxon>Cytophagales</taxon>
        <taxon>Cyclobacteriaceae</taxon>
        <taxon>Echinicola</taxon>
    </lineage>
</organism>
<dbReference type="Proteomes" id="UP000619457">
    <property type="component" value="Unassembled WGS sequence"/>
</dbReference>
<evidence type="ECO:0000313" key="1">
    <source>
        <dbReference type="EMBL" id="GGZ28733.1"/>
    </source>
</evidence>